<dbReference type="InterPro" id="IPR052088">
    <property type="entry name" value="E3_ubiquitin-ligase_SINA"/>
</dbReference>
<name>A0A8T1NSH0_CARIL</name>
<dbReference type="InterPro" id="IPR018121">
    <property type="entry name" value="7-in-absentia-prot_TRAF-dom"/>
</dbReference>
<dbReference type="InterPro" id="IPR049548">
    <property type="entry name" value="Sina-like_RING"/>
</dbReference>
<dbReference type="EMBL" id="CM031821">
    <property type="protein sequence ID" value="KAG6632608.1"/>
    <property type="molecule type" value="Genomic_DNA"/>
</dbReference>
<dbReference type="FunFam" id="2.60.210.10:FF:000004">
    <property type="entry name" value="E3 ubiquitin-protein ligase SINAT5-like"/>
    <property type="match status" value="1"/>
</dbReference>
<evidence type="ECO:0000256" key="4">
    <source>
        <dbReference type="ARBA" id="ARBA00012483"/>
    </source>
</evidence>
<evidence type="ECO:0000259" key="12">
    <source>
        <dbReference type="PROSITE" id="PS51081"/>
    </source>
</evidence>
<comment type="pathway">
    <text evidence="2">Protein modification; protein ubiquitination.</text>
</comment>
<dbReference type="PROSITE" id="PS50089">
    <property type="entry name" value="ZF_RING_2"/>
    <property type="match status" value="1"/>
</dbReference>
<keyword evidence="9" id="KW-0862">Zinc</keyword>
<evidence type="ECO:0000259" key="11">
    <source>
        <dbReference type="PROSITE" id="PS50089"/>
    </source>
</evidence>
<evidence type="ECO:0000256" key="8">
    <source>
        <dbReference type="ARBA" id="ARBA00022786"/>
    </source>
</evidence>
<keyword evidence="6" id="KW-0479">Metal-binding</keyword>
<sequence length="318" mass="35874">MFPGGGGFVKGATDFCIADSDLETTDAELRSSIHRNVAPGSGRNPGRPASNDDLHELLECPVCMNLMHPPIYQCPNGHTLCSNCKGRVPNSCPTCRHELGNIRCLALEKLSESLELPCRYQVLGCHDKFPYYSKIKHEKHCKHRPFNCPYSGNYCSVTGDIPLLVGHLKNDHKVDIHDGCSFNHRYVKSSPQEVGDATWMLSVFNCFGRQFCLHFEAFHLEMAPVYMAFLRFMGEEEEAKHFSYSLEVGGHGRKLTWKGIPRSIRDGHRKVRDSQDGLIIHRNLALSFSGGNMKELKLRLSGRIWEVQKNVETQTALK</sequence>
<accession>A0A8T1NSH0</accession>
<dbReference type="EMBL" id="CM031821">
    <property type="protein sequence ID" value="KAG6632609.1"/>
    <property type="molecule type" value="Genomic_DNA"/>
</dbReference>
<keyword evidence="7 10" id="KW-0863">Zinc-finger</keyword>
<dbReference type="Pfam" id="PF03145">
    <property type="entry name" value="Sina_TRAF"/>
    <property type="match status" value="1"/>
</dbReference>
<dbReference type="EMBL" id="CM031821">
    <property type="protein sequence ID" value="KAG6632612.1"/>
    <property type="molecule type" value="Genomic_DNA"/>
</dbReference>
<comment type="catalytic activity">
    <reaction evidence="1">
        <text>S-ubiquitinyl-[E2 ubiquitin-conjugating enzyme]-L-cysteine + [acceptor protein]-L-lysine = [E2 ubiquitin-conjugating enzyme]-L-cysteine + N(6)-ubiquitinyl-[acceptor protein]-L-lysine.</text>
        <dbReference type="EC" id="2.3.2.27"/>
    </reaction>
</comment>
<evidence type="ECO:0000256" key="6">
    <source>
        <dbReference type="ARBA" id="ARBA00022723"/>
    </source>
</evidence>
<dbReference type="GO" id="GO:0008270">
    <property type="term" value="F:zinc ion binding"/>
    <property type="evidence" value="ECO:0007669"/>
    <property type="project" value="UniProtKB-KW"/>
</dbReference>
<comment type="similarity">
    <text evidence="3">Belongs to the SINA (Seven in absentia) family.</text>
</comment>
<dbReference type="Pfam" id="PF21361">
    <property type="entry name" value="Sina_ZnF"/>
    <property type="match status" value="1"/>
</dbReference>
<evidence type="ECO:0000313" key="14">
    <source>
        <dbReference type="Proteomes" id="UP000811609"/>
    </source>
</evidence>
<dbReference type="GO" id="GO:0006511">
    <property type="term" value="P:ubiquitin-dependent protein catabolic process"/>
    <property type="evidence" value="ECO:0007669"/>
    <property type="project" value="InterPro"/>
</dbReference>
<dbReference type="CDD" id="cd16571">
    <property type="entry name" value="RING-HC_SIAHs"/>
    <property type="match status" value="1"/>
</dbReference>
<dbReference type="FunFam" id="3.30.40.10:FF:000041">
    <property type="entry name" value="E3 ubiquitin-protein ligase SINAT3"/>
    <property type="match status" value="1"/>
</dbReference>
<dbReference type="AlphaFoldDB" id="A0A8T1NSH0"/>
<dbReference type="GO" id="GO:0005737">
    <property type="term" value="C:cytoplasm"/>
    <property type="evidence" value="ECO:0007669"/>
    <property type="project" value="InterPro"/>
</dbReference>
<dbReference type="PANTHER" id="PTHR10315">
    <property type="entry name" value="E3 UBIQUITIN PROTEIN LIGASE SIAH"/>
    <property type="match status" value="1"/>
</dbReference>
<evidence type="ECO:0000256" key="7">
    <source>
        <dbReference type="ARBA" id="ARBA00022771"/>
    </source>
</evidence>
<dbReference type="EC" id="2.3.2.27" evidence="4"/>
<dbReference type="InterPro" id="IPR013010">
    <property type="entry name" value="Znf_SIAH"/>
</dbReference>
<dbReference type="GO" id="GO:0061630">
    <property type="term" value="F:ubiquitin protein ligase activity"/>
    <property type="evidence" value="ECO:0007669"/>
    <property type="project" value="UniProtKB-EC"/>
</dbReference>
<evidence type="ECO:0000256" key="3">
    <source>
        <dbReference type="ARBA" id="ARBA00009119"/>
    </source>
</evidence>
<evidence type="ECO:0000313" key="13">
    <source>
        <dbReference type="EMBL" id="KAG6632611.1"/>
    </source>
</evidence>
<dbReference type="PROSITE" id="PS51081">
    <property type="entry name" value="ZF_SIAH"/>
    <property type="match status" value="1"/>
</dbReference>
<protein>
    <recommendedName>
        <fullName evidence="4">RING-type E3 ubiquitin transferase</fullName>
        <ecNumber evidence="4">2.3.2.27</ecNumber>
    </recommendedName>
</protein>
<dbReference type="PANTHER" id="PTHR10315:SF117">
    <property type="entry name" value="RING-TYPE E3 UBIQUITIN TRANSFERASE"/>
    <property type="match status" value="1"/>
</dbReference>
<organism evidence="13 14">
    <name type="scientific">Carya illinoinensis</name>
    <name type="common">Pecan</name>
    <dbReference type="NCBI Taxonomy" id="32201"/>
    <lineage>
        <taxon>Eukaryota</taxon>
        <taxon>Viridiplantae</taxon>
        <taxon>Streptophyta</taxon>
        <taxon>Embryophyta</taxon>
        <taxon>Tracheophyta</taxon>
        <taxon>Spermatophyta</taxon>
        <taxon>Magnoliopsida</taxon>
        <taxon>eudicotyledons</taxon>
        <taxon>Gunneridae</taxon>
        <taxon>Pentapetalae</taxon>
        <taxon>rosids</taxon>
        <taxon>fabids</taxon>
        <taxon>Fagales</taxon>
        <taxon>Juglandaceae</taxon>
        <taxon>Carya</taxon>
    </lineage>
</organism>
<dbReference type="EMBL" id="CM031821">
    <property type="protein sequence ID" value="KAG6632611.1"/>
    <property type="molecule type" value="Genomic_DNA"/>
</dbReference>
<reference evidence="13" key="1">
    <citation type="submission" date="2020-12" db="EMBL/GenBank/DDBJ databases">
        <title>WGS assembly of Carya illinoinensis cv. Pawnee.</title>
        <authorList>
            <person name="Platts A."/>
            <person name="Shu S."/>
            <person name="Wright S."/>
            <person name="Barry K."/>
            <person name="Edger P."/>
            <person name="Pires J.C."/>
            <person name="Schmutz J."/>
        </authorList>
    </citation>
    <scope>NUCLEOTIDE SEQUENCE</scope>
    <source>
        <tissue evidence="13">Leaf</tissue>
    </source>
</reference>
<keyword evidence="8" id="KW-0833">Ubl conjugation pathway</keyword>
<evidence type="ECO:0000256" key="9">
    <source>
        <dbReference type="ARBA" id="ARBA00022833"/>
    </source>
</evidence>
<gene>
    <name evidence="13" type="ORF">CIPAW_13G171000</name>
</gene>
<proteinExistence type="inferred from homology"/>
<dbReference type="InterPro" id="IPR001841">
    <property type="entry name" value="Znf_RING"/>
</dbReference>
<dbReference type="Proteomes" id="UP000811609">
    <property type="component" value="Chromosome 13"/>
</dbReference>
<feature type="domain" description="RING-type" evidence="11">
    <location>
        <begin position="60"/>
        <end position="96"/>
    </location>
</feature>
<evidence type="ECO:0000256" key="10">
    <source>
        <dbReference type="PROSITE-ProRule" id="PRU00455"/>
    </source>
</evidence>
<comment type="caution">
    <text evidence="13">The sequence shown here is derived from an EMBL/GenBank/DDBJ whole genome shotgun (WGS) entry which is preliminary data.</text>
</comment>
<keyword evidence="14" id="KW-1185">Reference proteome</keyword>
<feature type="domain" description="SIAH-type" evidence="12">
    <location>
        <begin position="113"/>
        <end position="173"/>
    </location>
</feature>
<dbReference type="Pfam" id="PF21362">
    <property type="entry name" value="Sina_RING"/>
    <property type="match status" value="1"/>
</dbReference>
<evidence type="ECO:0000256" key="2">
    <source>
        <dbReference type="ARBA" id="ARBA00004906"/>
    </source>
</evidence>
<keyword evidence="5" id="KW-0808">Transferase</keyword>
<dbReference type="EMBL" id="CM031821">
    <property type="protein sequence ID" value="KAG6632610.1"/>
    <property type="molecule type" value="Genomic_DNA"/>
</dbReference>
<evidence type="ECO:0000256" key="5">
    <source>
        <dbReference type="ARBA" id="ARBA00022679"/>
    </source>
</evidence>
<evidence type="ECO:0000256" key="1">
    <source>
        <dbReference type="ARBA" id="ARBA00000900"/>
    </source>
</evidence>